<keyword evidence="2" id="KW-0443">Lipid metabolism</keyword>
<dbReference type="PANTHER" id="PTHR11941:SF169">
    <property type="entry name" value="(7AS)-7A-METHYL-1,5-DIOXO-2,3,5,6,7,7A-HEXAHYDRO-1H-INDENE-CARBOXYL-COA HYDROLASE"/>
    <property type="match status" value="1"/>
</dbReference>
<dbReference type="InterPro" id="IPR001753">
    <property type="entry name" value="Enoyl-CoA_hydra/iso"/>
</dbReference>
<name>A0A5Q2RLH0_9ACTN</name>
<dbReference type="RefSeq" id="WP_153759384.1">
    <property type="nucleotide sequence ID" value="NZ_CP045851.1"/>
</dbReference>
<dbReference type="PROSITE" id="PS00166">
    <property type="entry name" value="ENOYL_COA_HYDRATASE"/>
    <property type="match status" value="1"/>
</dbReference>
<organism evidence="5 6">
    <name type="scientific">Actinomarinicola tropica</name>
    <dbReference type="NCBI Taxonomy" id="2789776"/>
    <lineage>
        <taxon>Bacteria</taxon>
        <taxon>Bacillati</taxon>
        <taxon>Actinomycetota</taxon>
        <taxon>Acidimicrobiia</taxon>
        <taxon>Acidimicrobiales</taxon>
        <taxon>Iamiaceae</taxon>
        <taxon>Actinomarinicola</taxon>
    </lineage>
</organism>
<dbReference type="SUPFAM" id="SSF52096">
    <property type="entry name" value="ClpP/crotonase"/>
    <property type="match status" value="1"/>
</dbReference>
<protein>
    <submittedName>
        <fullName evidence="5">Crotonase/enoyl-CoA hydratase family protein</fullName>
    </submittedName>
</protein>
<accession>A0A5Q2RLH0</accession>
<keyword evidence="3" id="KW-0456">Lyase</keyword>
<evidence type="ECO:0000313" key="5">
    <source>
        <dbReference type="EMBL" id="QGG95276.1"/>
    </source>
</evidence>
<dbReference type="GO" id="GO:0016829">
    <property type="term" value="F:lyase activity"/>
    <property type="evidence" value="ECO:0007669"/>
    <property type="project" value="UniProtKB-KW"/>
</dbReference>
<evidence type="ECO:0000256" key="1">
    <source>
        <dbReference type="ARBA" id="ARBA00005254"/>
    </source>
</evidence>
<dbReference type="InterPro" id="IPR018376">
    <property type="entry name" value="Enoyl-CoA_hyd/isom_CS"/>
</dbReference>
<dbReference type="Gene3D" id="1.10.12.10">
    <property type="entry name" value="Lyase 2-enoyl-coa Hydratase, Chain A, domain 2"/>
    <property type="match status" value="1"/>
</dbReference>
<keyword evidence="6" id="KW-1185">Reference proteome</keyword>
<dbReference type="Gene3D" id="3.90.226.10">
    <property type="entry name" value="2-enoyl-CoA Hydratase, Chain A, domain 1"/>
    <property type="match status" value="1"/>
</dbReference>
<dbReference type="PANTHER" id="PTHR11941">
    <property type="entry name" value="ENOYL-COA HYDRATASE-RELATED"/>
    <property type="match status" value="1"/>
</dbReference>
<dbReference type="InterPro" id="IPR029045">
    <property type="entry name" value="ClpP/crotonase-like_dom_sf"/>
</dbReference>
<gene>
    <name evidence="5" type="ORF">GH723_09315</name>
</gene>
<reference evidence="5 6" key="1">
    <citation type="submission" date="2019-11" db="EMBL/GenBank/DDBJ databases">
        <authorList>
            <person name="He Y."/>
        </authorList>
    </citation>
    <scope>NUCLEOTIDE SEQUENCE [LARGE SCALE GENOMIC DNA]</scope>
    <source>
        <strain evidence="5 6">SCSIO 58843</strain>
    </source>
</reference>
<dbReference type="KEGG" id="atq:GH723_09315"/>
<evidence type="ECO:0000313" key="6">
    <source>
        <dbReference type="Proteomes" id="UP000334019"/>
    </source>
</evidence>
<dbReference type="EMBL" id="CP045851">
    <property type="protein sequence ID" value="QGG95276.1"/>
    <property type="molecule type" value="Genomic_DNA"/>
</dbReference>
<dbReference type="Pfam" id="PF00378">
    <property type="entry name" value="ECH_1"/>
    <property type="match status" value="1"/>
</dbReference>
<dbReference type="NCBIfam" id="NF006100">
    <property type="entry name" value="PRK08252.1"/>
    <property type="match status" value="1"/>
</dbReference>
<evidence type="ECO:0000256" key="2">
    <source>
        <dbReference type="ARBA" id="ARBA00023098"/>
    </source>
</evidence>
<sequence>MIDVEVRGHTALITINRPEARNAVNAAVASGIEEAIDRVEGDDDIWISVLAGAGPVFCAGADLKEIASGNAGGLNTSRGGFAGIVSRERTKPVIAAVDGPALAGGTEIVLACDLVVASRSARFGVPEVKRSLVAAAGGLFRLAQKLPQNVATELVLTGDPIEAERAHHFGLVNVLCDDGSALDTAMELAGRIEANAPLAVRESLGVMKESRGADDATGFRLSGEAFARLVNTEDYAEGPRAFIEKRAPEWKGR</sequence>
<proteinExistence type="inferred from homology"/>
<dbReference type="GO" id="GO:0006635">
    <property type="term" value="P:fatty acid beta-oxidation"/>
    <property type="evidence" value="ECO:0007669"/>
    <property type="project" value="TreeGrafter"/>
</dbReference>
<dbReference type="Proteomes" id="UP000334019">
    <property type="component" value="Chromosome"/>
</dbReference>
<evidence type="ECO:0000256" key="3">
    <source>
        <dbReference type="ARBA" id="ARBA00023239"/>
    </source>
</evidence>
<dbReference type="CDD" id="cd06558">
    <property type="entry name" value="crotonase-like"/>
    <property type="match status" value="1"/>
</dbReference>
<evidence type="ECO:0000256" key="4">
    <source>
        <dbReference type="RuleBase" id="RU003707"/>
    </source>
</evidence>
<comment type="similarity">
    <text evidence="1 4">Belongs to the enoyl-CoA hydratase/isomerase family.</text>
</comment>
<dbReference type="InterPro" id="IPR014748">
    <property type="entry name" value="Enoyl-CoA_hydra_C"/>
</dbReference>
<dbReference type="AlphaFoldDB" id="A0A5Q2RLH0"/>